<feature type="region of interest" description="Disordered" evidence="1">
    <location>
        <begin position="1"/>
        <end position="53"/>
    </location>
</feature>
<keyword evidence="3" id="KW-1185">Reference proteome</keyword>
<name>A0A1E3NW24_WICAA</name>
<organism evidence="2 3">
    <name type="scientific">Wickerhamomyces anomalus (strain ATCC 58044 / CBS 1984 / NCYC 433 / NRRL Y-366-8)</name>
    <name type="common">Yeast</name>
    <name type="synonym">Hansenula anomala</name>
    <dbReference type="NCBI Taxonomy" id="683960"/>
    <lineage>
        <taxon>Eukaryota</taxon>
        <taxon>Fungi</taxon>
        <taxon>Dikarya</taxon>
        <taxon>Ascomycota</taxon>
        <taxon>Saccharomycotina</taxon>
        <taxon>Saccharomycetes</taxon>
        <taxon>Phaffomycetales</taxon>
        <taxon>Wickerhamomycetaceae</taxon>
        <taxon>Wickerhamomyces</taxon>
    </lineage>
</organism>
<reference evidence="2 3" key="1">
    <citation type="journal article" date="2016" name="Proc. Natl. Acad. Sci. U.S.A.">
        <title>Comparative genomics of biotechnologically important yeasts.</title>
        <authorList>
            <person name="Riley R."/>
            <person name="Haridas S."/>
            <person name="Wolfe K.H."/>
            <person name="Lopes M.R."/>
            <person name="Hittinger C.T."/>
            <person name="Goeker M."/>
            <person name="Salamov A.A."/>
            <person name="Wisecaver J.H."/>
            <person name="Long T.M."/>
            <person name="Calvey C.H."/>
            <person name="Aerts A.L."/>
            <person name="Barry K.W."/>
            <person name="Choi C."/>
            <person name="Clum A."/>
            <person name="Coughlan A.Y."/>
            <person name="Deshpande S."/>
            <person name="Douglass A.P."/>
            <person name="Hanson S.J."/>
            <person name="Klenk H.-P."/>
            <person name="LaButti K.M."/>
            <person name="Lapidus A."/>
            <person name="Lindquist E.A."/>
            <person name="Lipzen A.M."/>
            <person name="Meier-Kolthoff J.P."/>
            <person name="Ohm R.A."/>
            <person name="Otillar R.P."/>
            <person name="Pangilinan J.L."/>
            <person name="Peng Y."/>
            <person name="Rokas A."/>
            <person name="Rosa C.A."/>
            <person name="Scheuner C."/>
            <person name="Sibirny A.A."/>
            <person name="Slot J.C."/>
            <person name="Stielow J.B."/>
            <person name="Sun H."/>
            <person name="Kurtzman C.P."/>
            <person name="Blackwell M."/>
            <person name="Grigoriev I.V."/>
            <person name="Jeffries T.W."/>
        </authorList>
    </citation>
    <scope>NUCLEOTIDE SEQUENCE [LARGE SCALE GENOMIC DNA]</scope>
    <source>
        <strain evidence="3">ATCC 58044 / CBS 1984 / NCYC 433 / NRRL Y-366-8</strain>
    </source>
</reference>
<gene>
    <name evidence="2" type="ORF">WICANDRAFT_65593</name>
</gene>
<dbReference type="EMBL" id="KV454214">
    <property type="protein sequence ID" value="ODQ57338.1"/>
    <property type="molecule type" value="Genomic_DNA"/>
</dbReference>
<accession>A0A1E3NW24</accession>
<protein>
    <submittedName>
        <fullName evidence="2">Uncharacterized protein</fullName>
    </submittedName>
</protein>
<sequence length="104" mass="11275">MSARRDTSDAGAADVATTEEAQGREVSGRSSHGSAAIVGEEPAMRPRGEEVTTPENVMKNLNSQVYPEVVKMLKDVGYAMMKIILVSTVQINIRKVIEVDDLIN</sequence>
<dbReference type="RefSeq" id="XP_019036545.1">
    <property type="nucleotide sequence ID" value="XM_019183945.1"/>
</dbReference>
<proteinExistence type="predicted"/>
<dbReference type="GeneID" id="30201191"/>
<dbReference type="AlphaFoldDB" id="A0A1E3NW24"/>
<evidence type="ECO:0000313" key="3">
    <source>
        <dbReference type="Proteomes" id="UP000094112"/>
    </source>
</evidence>
<dbReference type="Proteomes" id="UP000094112">
    <property type="component" value="Unassembled WGS sequence"/>
</dbReference>
<evidence type="ECO:0000313" key="2">
    <source>
        <dbReference type="EMBL" id="ODQ57338.1"/>
    </source>
</evidence>
<evidence type="ECO:0000256" key="1">
    <source>
        <dbReference type="SAM" id="MobiDB-lite"/>
    </source>
</evidence>